<name>A0A6C0C345_9ZZZZ</name>
<protein>
    <submittedName>
        <fullName evidence="1">Uncharacterized protein</fullName>
    </submittedName>
</protein>
<sequence length="289" mass="35198">MNTINDDNITVYNSLIYEKKNIKNKQVVTFDLDETIGSFSHLHILWKGVNRFIDKGYNKKNELFFRIFDLYPEFLRYNILNILKFLNQKKNNKKINLYLYTNNQCETTWITYITNYIEFKLKLTKPIFDKIIYAFKIKNKRIEPNRTSHNKIHEDFINCVMIPKNTEICFIDDSFHQDMIHNKVYYIQPKAHYHGITVNKIIQRFIESKVGKYCIALSTLKHNYIPFLHDWFEFNQAKRYIPKSYIYDIKKEKKTSRKLLYYIKEFLYTSKNNKTKKNKVKSNFTRKKY</sequence>
<proteinExistence type="predicted"/>
<evidence type="ECO:0000313" key="1">
    <source>
        <dbReference type="EMBL" id="QHS98214.1"/>
    </source>
</evidence>
<reference evidence="1" key="1">
    <citation type="journal article" date="2020" name="Nature">
        <title>Giant virus diversity and host interactions through global metagenomics.</title>
        <authorList>
            <person name="Schulz F."/>
            <person name="Roux S."/>
            <person name="Paez-Espino D."/>
            <person name="Jungbluth S."/>
            <person name="Walsh D.A."/>
            <person name="Denef V.J."/>
            <person name="McMahon K.D."/>
            <person name="Konstantinidis K.T."/>
            <person name="Eloe-Fadrosh E.A."/>
            <person name="Kyrpides N.C."/>
            <person name="Woyke T."/>
        </authorList>
    </citation>
    <scope>NUCLEOTIDE SEQUENCE</scope>
    <source>
        <strain evidence="1">GVMAG-M-3300020182-84</strain>
    </source>
</reference>
<dbReference type="EMBL" id="MN739312">
    <property type="protein sequence ID" value="QHS98214.1"/>
    <property type="molecule type" value="Genomic_DNA"/>
</dbReference>
<organism evidence="1">
    <name type="scientific">viral metagenome</name>
    <dbReference type="NCBI Taxonomy" id="1070528"/>
    <lineage>
        <taxon>unclassified sequences</taxon>
        <taxon>metagenomes</taxon>
        <taxon>organismal metagenomes</taxon>
    </lineage>
</organism>
<accession>A0A6C0C345</accession>
<dbReference type="AlphaFoldDB" id="A0A6C0C345"/>